<evidence type="ECO:0000256" key="2">
    <source>
        <dbReference type="ARBA" id="ARBA00008053"/>
    </source>
</evidence>
<dbReference type="InterPro" id="IPR007383">
    <property type="entry name" value="DUF445"/>
</dbReference>
<evidence type="ECO:0008006" key="9">
    <source>
        <dbReference type="Google" id="ProtNLM"/>
    </source>
</evidence>
<dbReference type="Pfam" id="PF04286">
    <property type="entry name" value="DUF445"/>
    <property type="match status" value="1"/>
</dbReference>
<proteinExistence type="inferred from homology"/>
<evidence type="ECO:0000313" key="8">
    <source>
        <dbReference type="Proteomes" id="UP000262325"/>
    </source>
</evidence>
<reference evidence="7 8" key="1">
    <citation type="journal article" date="2018" name="Nat. Biotechnol.">
        <title>A standardized bacterial taxonomy based on genome phylogeny substantially revises the tree of life.</title>
        <authorList>
            <person name="Parks D.H."/>
            <person name="Chuvochina M."/>
            <person name="Waite D.W."/>
            <person name="Rinke C."/>
            <person name="Skarshewski A."/>
            <person name="Chaumeil P.A."/>
            <person name="Hugenholtz P."/>
        </authorList>
    </citation>
    <scope>NUCLEOTIDE SEQUENCE [LARGE SCALE GENOMIC DNA]</scope>
    <source>
        <strain evidence="7">UBA8672</strain>
    </source>
</reference>
<gene>
    <name evidence="7" type="ORF">DHM44_01955</name>
</gene>
<keyword evidence="4 6" id="KW-1133">Transmembrane helix</keyword>
<dbReference type="AlphaFoldDB" id="A0A3D5Q9D5"/>
<feature type="transmembrane region" description="Helical" evidence="6">
    <location>
        <begin position="486"/>
        <end position="508"/>
    </location>
</feature>
<organism evidence="7 8">
    <name type="scientific">Flexistipes sinusarabici</name>
    <dbReference type="NCBI Taxonomy" id="2352"/>
    <lineage>
        <taxon>Bacteria</taxon>
        <taxon>Pseudomonadati</taxon>
        <taxon>Deferribacterota</taxon>
        <taxon>Deferribacteres</taxon>
        <taxon>Deferribacterales</taxon>
        <taxon>Flexistipitaceae</taxon>
        <taxon>Flexistipes</taxon>
    </lineage>
</organism>
<protein>
    <recommendedName>
        <fullName evidence="9">DUF445 family protein</fullName>
    </recommendedName>
</protein>
<feature type="transmembrane region" description="Helical" evidence="6">
    <location>
        <begin position="6"/>
        <end position="27"/>
    </location>
</feature>
<evidence type="ECO:0000256" key="5">
    <source>
        <dbReference type="ARBA" id="ARBA00023136"/>
    </source>
</evidence>
<comment type="subcellular location">
    <subcellularLocation>
        <location evidence="1">Endomembrane system</location>
    </subcellularLocation>
</comment>
<sequence length="509" mass="58520">MQLQTISLLTTPLVTGFVGYFTNYLAIKMLFRPHRRRWYSAGWQGVIPKNRKKIAGEVANLVGKELIREDDIRSALQSENFQNLLSYTVSEEVKNFLQRDYGSLYEIMDNFGLDIDDVINRTVLNTTANDQAVTVINDLLQRVAREILDSFLLKSVSEIEGMEDKISYFVRKIMSRGNWQELLIDEIFAKLNNTVYSGNSLQDILPEELLNKKTAISKQLTDKGIAILKKLLNDEKTKKVIIQKFIELKNNYFGSGFFDQLKLGMLNVFLNEDAITDIVNDELPEIINAISENDEIIAKLEQSVENYIDQALQKPFYEIVEMIGPKTFYKIRMDFNSWLKSYLRSDELINKVESYFVSNYHKYSGFTFGGILKTAGVDPYELLSNSIDIRVILSESKSSSAALTDGIVSILKDIRVSEIYNKIPEPTFEQLKITLTYKINEILDKHIINVLGAINLTSIVEEKVNSLDLNQLENLLFSFMRDQFRWINILGFILGFIFGAIQSLLFYLY</sequence>
<dbReference type="PANTHER" id="PTHR35791">
    <property type="entry name" value="UPF0754 MEMBRANE PROTEIN YHEB"/>
    <property type="match status" value="1"/>
</dbReference>
<evidence type="ECO:0000256" key="3">
    <source>
        <dbReference type="ARBA" id="ARBA00022692"/>
    </source>
</evidence>
<name>A0A3D5Q9D5_FLESI</name>
<comment type="caution">
    <text evidence="7">The sequence shown here is derived from an EMBL/GenBank/DDBJ whole genome shotgun (WGS) entry which is preliminary data.</text>
</comment>
<evidence type="ECO:0000256" key="6">
    <source>
        <dbReference type="SAM" id="Phobius"/>
    </source>
</evidence>
<evidence type="ECO:0000256" key="1">
    <source>
        <dbReference type="ARBA" id="ARBA00004308"/>
    </source>
</evidence>
<dbReference type="GO" id="GO:0012505">
    <property type="term" value="C:endomembrane system"/>
    <property type="evidence" value="ECO:0007669"/>
    <property type="project" value="UniProtKB-SubCell"/>
</dbReference>
<accession>A0A3D5Q9D5</accession>
<keyword evidence="5 6" id="KW-0472">Membrane</keyword>
<evidence type="ECO:0000313" key="7">
    <source>
        <dbReference type="EMBL" id="HCW92426.1"/>
    </source>
</evidence>
<comment type="similarity">
    <text evidence="2">Belongs to the UPF0754 family.</text>
</comment>
<dbReference type="Proteomes" id="UP000262325">
    <property type="component" value="Unassembled WGS sequence"/>
</dbReference>
<keyword evidence="3 6" id="KW-0812">Transmembrane</keyword>
<evidence type="ECO:0000256" key="4">
    <source>
        <dbReference type="ARBA" id="ARBA00022989"/>
    </source>
</evidence>
<dbReference type="EMBL" id="DPPF01000040">
    <property type="protein sequence ID" value="HCW92426.1"/>
    <property type="molecule type" value="Genomic_DNA"/>
</dbReference>
<dbReference type="PANTHER" id="PTHR35791:SF1">
    <property type="entry name" value="UPF0754 MEMBRANE PROTEIN YHEB"/>
    <property type="match status" value="1"/>
</dbReference>